<dbReference type="AlphaFoldDB" id="A0A139BPZ1"/>
<name>A0A139BPZ1_9PROT</name>
<comment type="caution">
    <text evidence="1">The sequence shown here is derived from an EMBL/GenBank/DDBJ whole genome shotgun (WGS) entry which is preliminary data.</text>
</comment>
<protein>
    <submittedName>
        <fullName evidence="1">Gliding motility protein GldC</fullName>
    </submittedName>
</protein>
<dbReference type="Pfam" id="PF19937">
    <property type="entry name" value="GldC-like"/>
    <property type="match status" value="1"/>
</dbReference>
<proteinExistence type="predicted"/>
<dbReference type="InterPro" id="IPR019854">
    <property type="entry name" value="Motility-assoc_prot_GldC"/>
</dbReference>
<evidence type="ECO:0000313" key="2">
    <source>
        <dbReference type="Proteomes" id="UP000070578"/>
    </source>
</evidence>
<reference evidence="1 2" key="2">
    <citation type="submission" date="2016-03" db="EMBL/GenBank/DDBJ databases">
        <title>New uncultured bacterium of the family Gallionellaceae from acid mine drainage: description and reconstruction of genome based on metagenomic analysis of microbial community.</title>
        <authorList>
            <person name="Kadnikov V."/>
            <person name="Ivasenko D."/>
            <person name="Beletsky A."/>
            <person name="Mardanov A."/>
            <person name="Danilova E."/>
            <person name="Pimenov N."/>
            <person name="Karnachuk O."/>
            <person name="Ravin N."/>
        </authorList>
    </citation>
    <scope>NUCLEOTIDE SEQUENCE [LARGE SCALE GENOMIC DNA]</scope>
    <source>
        <strain evidence="1">ShG14-8</strain>
    </source>
</reference>
<reference evidence="1 2" key="1">
    <citation type="submission" date="2016-02" db="EMBL/GenBank/DDBJ databases">
        <authorList>
            <person name="Wen L."/>
            <person name="He K."/>
            <person name="Yang H."/>
        </authorList>
    </citation>
    <scope>NUCLEOTIDE SEQUENCE [LARGE SCALE GENOMIC DNA]</scope>
    <source>
        <strain evidence="1">ShG14-8</strain>
    </source>
</reference>
<accession>A0A139BPZ1</accession>
<dbReference type="Proteomes" id="UP000070578">
    <property type="component" value="Unassembled WGS sequence"/>
</dbReference>
<organism evidence="1 2">
    <name type="scientific">Candidatus Gallionella acididurans</name>
    <dbReference type="NCBI Taxonomy" id="1796491"/>
    <lineage>
        <taxon>Bacteria</taxon>
        <taxon>Pseudomonadati</taxon>
        <taxon>Pseudomonadota</taxon>
        <taxon>Betaproteobacteria</taxon>
        <taxon>Nitrosomonadales</taxon>
        <taxon>Gallionellaceae</taxon>
        <taxon>Gallionella</taxon>
    </lineage>
</organism>
<evidence type="ECO:0000313" key="1">
    <source>
        <dbReference type="EMBL" id="KXS30998.1"/>
    </source>
</evidence>
<sequence>MDQKNHPESIAWTATDSGVKEAQQAKAMMLAFWDKNKKSALHIDLWTKEMMVDEMAEFYFQMMTTMADTFSRATAHSEFVAHMKNSASEFKEKFIELRSKEKRS</sequence>
<dbReference type="EMBL" id="LSLI01000109">
    <property type="protein sequence ID" value="KXS30998.1"/>
    <property type="molecule type" value="Genomic_DNA"/>
</dbReference>
<gene>
    <name evidence="1" type="ORF">AWT59_2873</name>
</gene>